<gene>
    <name evidence="2" type="ORF">MECH1_V1_0498</name>
</gene>
<evidence type="ECO:0000313" key="2">
    <source>
        <dbReference type="EMBL" id="CAL1239274.1"/>
    </source>
</evidence>
<evidence type="ECO:0000313" key="3">
    <source>
        <dbReference type="Proteomes" id="UP001497493"/>
    </source>
</evidence>
<protein>
    <submittedName>
        <fullName evidence="2">CoA_binding domain-containing protein</fullName>
    </submittedName>
</protein>
<proteinExistence type="predicted"/>
<reference evidence="2 3" key="1">
    <citation type="submission" date="2024-04" db="EMBL/GenBank/DDBJ databases">
        <authorList>
            <person name="Cremers G."/>
        </authorList>
    </citation>
    <scope>NUCLEOTIDE SEQUENCE [LARGE SCALE GENOMIC DNA]</scope>
    <source>
        <strain evidence="2">MeCH1-AG</strain>
    </source>
</reference>
<sequence>MTPERLLELLEAPGAVIAVVGASDNPAKFGYAIYRDLKGKGYAVRAVNPNRATVDGDPAYANLAALPEKPTLVNLVVPPAVTLAVLEECLALGIRQVWLQPGAENAAVLEFLRRHGFTYLAQTCIMLKARALVARGEGHGLRNNP</sequence>
<dbReference type="RefSeq" id="WP_348758852.1">
    <property type="nucleotide sequence ID" value="NZ_OZ026884.1"/>
</dbReference>
<feature type="domain" description="CoA-binding" evidence="1">
    <location>
        <begin position="10"/>
        <end position="103"/>
    </location>
</feature>
<dbReference type="Pfam" id="PF13380">
    <property type="entry name" value="CoA_binding_2"/>
    <property type="match status" value="1"/>
</dbReference>
<dbReference type="PANTHER" id="PTHR33303">
    <property type="entry name" value="CYTOPLASMIC PROTEIN-RELATED"/>
    <property type="match status" value="1"/>
</dbReference>
<organism evidence="2 3">
    <name type="scientific">Candidatus Methylocalor cossyra</name>
    <dbReference type="NCBI Taxonomy" id="3108543"/>
    <lineage>
        <taxon>Bacteria</taxon>
        <taxon>Pseudomonadati</taxon>
        <taxon>Pseudomonadota</taxon>
        <taxon>Gammaproteobacteria</taxon>
        <taxon>Methylococcales</taxon>
        <taxon>Methylococcaceae</taxon>
        <taxon>Candidatus Methylocalor</taxon>
    </lineage>
</organism>
<dbReference type="InterPro" id="IPR036291">
    <property type="entry name" value="NAD(P)-bd_dom_sf"/>
</dbReference>
<dbReference type="InterPro" id="IPR003781">
    <property type="entry name" value="CoA-bd"/>
</dbReference>
<dbReference type="Proteomes" id="UP001497493">
    <property type="component" value="Chromosome"/>
</dbReference>
<dbReference type="EMBL" id="OZ026884">
    <property type="protein sequence ID" value="CAL1239274.1"/>
    <property type="molecule type" value="Genomic_DNA"/>
</dbReference>
<dbReference type="SMART" id="SM00881">
    <property type="entry name" value="CoA_binding"/>
    <property type="match status" value="1"/>
</dbReference>
<dbReference type="Gene3D" id="3.40.50.720">
    <property type="entry name" value="NAD(P)-binding Rossmann-like Domain"/>
    <property type="match status" value="1"/>
</dbReference>
<dbReference type="PANTHER" id="PTHR33303:SF2">
    <property type="entry name" value="COA-BINDING DOMAIN-CONTAINING PROTEIN"/>
    <property type="match status" value="1"/>
</dbReference>
<evidence type="ECO:0000259" key="1">
    <source>
        <dbReference type="SMART" id="SM00881"/>
    </source>
</evidence>
<dbReference type="SUPFAM" id="SSF51735">
    <property type="entry name" value="NAD(P)-binding Rossmann-fold domains"/>
    <property type="match status" value="1"/>
</dbReference>
<name>A0ABM9NF96_9GAMM</name>
<accession>A0ABM9NF96</accession>
<keyword evidence="3" id="KW-1185">Reference proteome</keyword>